<evidence type="ECO:0000256" key="1">
    <source>
        <dbReference type="SAM" id="Phobius"/>
    </source>
</evidence>
<feature type="transmembrane region" description="Helical" evidence="1">
    <location>
        <begin position="12"/>
        <end position="32"/>
    </location>
</feature>
<keyword evidence="1" id="KW-0812">Transmembrane</keyword>
<organism evidence="2 3">
    <name type="scientific">Hoeflea poritis</name>
    <dbReference type="NCBI Taxonomy" id="2993659"/>
    <lineage>
        <taxon>Bacteria</taxon>
        <taxon>Pseudomonadati</taxon>
        <taxon>Pseudomonadota</taxon>
        <taxon>Alphaproteobacteria</taxon>
        <taxon>Hyphomicrobiales</taxon>
        <taxon>Rhizobiaceae</taxon>
        <taxon>Hoeflea</taxon>
    </lineage>
</organism>
<dbReference type="EMBL" id="JAPJZH010000019">
    <property type="protein sequence ID" value="MDA4848110.1"/>
    <property type="molecule type" value="Genomic_DNA"/>
</dbReference>
<keyword evidence="1" id="KW-0472">Membrane</keyword>
<reference evidence="2" key="1">
    <citation type="submission" date="2022-11" db="EMBL/GenBank/DDBJ databases">
        <title>Hoeflea poritis sp. nov., isolated from scleractinian coral Porites lutea.</title>
        <authorList>
            <person name="Zhang G."/>
            <person name="Wei Q."/>
            <person name="Cai L."/>
        </authorList>
    </citation>
    <scope>NUCLEOTIDE SEQUENCE</scope>
    <source>
        <strain evidence="2">E7-10</strain>
    </source>
</reference>
<keyword evidence="1" id="KW-1133">Transmembrane helix</keyword>
<evidence type="ECO:0000313" key="2">
    <source>
        <dbReference type="EMBL" id="MDA4848110.1"/>
    </source>
</evidence>
<accession>A0ABT4VTS2</accession>
<sequence>MVANVTNLASTMLRIGLVSMFFIGPVAGFAAHQAEANKAGLKGAGLVIFVSLQRNR</sequence>
<dbReference type="RefSeq" id="WP_271091959.1">
    <property type="nucleotide sequence ID" value="NZ_JAPJZH010000019.1"/>
</dbReference>
<gene>
    <name evidence="2" type="ORF">OOZ53_22320</name>
</gene>
<name>A0ABT4VTS2_9HYPH</name>
<comment type="caution">
    <text evidence="2">The sequence shown here is derived from an EMBL/GenBank/DDBJ whole genome shotgun (WGS) entry which is preliminary data.</text>
</comment>
<evidence type="ECO:0000313" key="3">
    <source>
        <dbReference type="Proteomes" id="UP001148313"/>
    </source>
</evidence>
<keyword evidence="3" id="KW-1185">Reference proteome</keyword>
<proteinExistence type="predicted"/>
<dbReference type="Proteomes" id="UP001148313">
    <property type="component" value="Unassembled WGS sequence"/>
</dbReference>
<protein>
    <submittedName>
        <fullName evidence="2">Uncharacterized protein</fullName>
    </submittedName>
</protein>